<protein>
    <recommendedName>
        <fullName evidence="3">Myb/SANT-like DNA-binding domain-containing protein</fullName>
    </recommendedName>
</protein>
<dbReference type="Gene3D" id="1.10.10.60">
    <property type="entry name" value="Homeodomain-like"/>
    <property type="match status" value="1"/>
</dbReference>
<feature type="domain" description="Myb/SANT-like DNA-binding" evidence="3">
    <location>
        <begin position="128"/>
        <end position="221"/>
    </location>
</feature>
<sequence>MDNSVMSEGFLSCPTSGLLELEPSIHRHQQSHFGHAPHSHNNHIVQAMNVITGFESDHSVGLMGAKGTALKGISPSCGKGKGIIVASNAASINNSNNTSEEDEPSFTEVRNNAHFNGVKGKKGSPWQRMRWADNIVRLLIGVVSSVGILGDDSTLEGAEGMKRKSGMLQKKGKWKTVSKIMINRGCFVSPQQCEDKFNDLNKRYKRLNEILGSGTTCRVVENPILLDSMTQLSAKIKDDVRKILSLKHLFYKEMCAYHNGQRIPNCDDLDVHSSHFVRCSKGRDGFEEEEDEENEDCSDEDLNNGYGNNVDENVERMGVFGNRKKVNEEDGSLWSQSGSYDSFSAEMAGILQDPKMSHWEQQEWIKNQRLQLQEQRVRIQAQALELEKRRFEWQKFCNKKERELESLRLDNERMILENERMTLQVKQKEQEIGFKMSEASLVSVSLGMGRLQGRDQIEFGRVH</sequence>
<proteinExistence type="predicted"/>
<evidence type="ECO:0000259" key="3">
    <source>
        <dbReference type="Pfam" id="PF13837"/>
    </source>
</evidence>
<dbReference type="OMA" id="QTQLGHP"/>
<dbReference type="InterPro" id="IPR044822">
    <property type="entry name" value="Myb_DNA-bind_4"/>
</dbReference>
<dbReference type="PANTHER" id="PTHR46327:SF9">
    <property type="entry name" value="MYB_SANT-LIKE DNA-BINDING DOMAIN-CONTAINING PROTEIN"/>
    <property type="match status" value="1"/>
</dbReference>
<evidence type="ECO:0000256" key="2">
    <source>
        <dbReference type="SAM" id="MobiDB-lite"/>
    </source>
</evidence>
<gene>
    <name evidence="4" type="ORF">HHK36_011944</name>
</gene>
<accession>A0A834ZER7</accession>
<organism evidence="4 5">
    <name type="scientific">Tetracentron sinense</name>
    <name type="common">Spur-leaf</name>
    <dbReference type="NCBI Taxonomy" id="13715"/>
    <lineage>
        <taxon>Eukaryota</taxon>
        <taxon>Viridiplantae</taxon>
        <taxon>Streptophyta</taxon>
        <taxon>Embryophyta</taxon>
        <taxon>Tracheophyta</taxon>
        <taxon>Spermatophyta</taxon>
        <taxon>Magnoliopsida</taxon>
        <taxon>Trochodendrales</taxon>
        <taxon>Trochodendraceae</taxon>
        <taxon>Tetracentron</taxon>
    </lineage>
</organism>
<keyword evidence="1" id="KW-0175">Coiled coil</keyword>
<reference evidence="4 5" key="1">
    <citation type="submission" date="2020-04" db="EMBL/GenBank/DDBJ databases">
        <title>Plant Genome Project.</title>
        <authorList>
            <person name="Zhang R.-G."/>
        </authorList>
    </citation>
    <scope>NUCLEOTIDE SEQUENCE [LARGE SCALE GENOMIC DNA]</scope>
    <source>
        <strain evidence="4">YNK0</strain>
        <tissue evidence="4">Leaf</tissue>
    </source>
</reference>
<dbReference type="Proteomes" id="UP000655225">
    <property type="component" value="Unassembled WGS sequence"/>
</dbReference>
<keyword evidence="5" id="KW-1185">Reference proteome</keyword>
<name>A0A834ZER7_TETSI</name>
<dbReference type="EMBL" id="JABCRI010000007">
    <property type="protein sequence ID" value="KAF8403838.1"/>
    <property type="molecule type" value="Genomic_DNA"/>
</dbReference>
<evidence type="ECO:0000313" key="5">
    <source>
        <dbReference type="Proteomes" id="UP000655225"/>
    </source>
</evidence>
<dbReference type="OrthoDB" id="784295at2759"/>
<dbReference type="AlphaFoldDB" id="A0A834ZER7"/>
<evidence type="ECO:0000313" key="4">
    <source>
        <dbReference type="EMBL" id="KAF8403838.1"/>
    </source>
</evidence>
<feature type="coiled-coil region" evidence="1">
    <location>
        <begin position="367"/>
        <end position="431"/>
    </location>
</feature>
<dbReference type="Pfam" id="PF13837">
    <property type="entry name" value="Myb_DNA-bind_4"/>
    <property type="match status" value="1"/>
</dbReference>
<feature type="region of interest" description="Disordered" evidence="2">
    <location>
        <begin position="284"/>
        <end position="310"/>
    </location>
</feature>
<dbReference type="PANTHER" id="PTHR46327">
    <property type="entry name" value="F16F4.11 PROTEIN-RELATED"/>
    <property type="match status" value="1"/>
</dbReference>
<feature type="compositionally biased region" description="Acidic residues" evidence="2">
    <location>
        <begin position="286"/>
        <end position="302"/>
    </location>
</feature>
<comment type="caution">
    <text evidence="4">The sequence shown here is derived from an EMBL/GenBank/DDBJ whole genome shotgun (WGS) entry which is preliminary data.</text>
</comment>
<evidence type="ECO:0000256" key="1">
    <source>
        <dbReference type="SAM" id="Coils"/>
    </source>
</evidence>